<keyword evidence="4 5" id="KW-0720">Serine protease</keyword>
<gene>
    <name evidence="7" type="ORF">ACFPXP_18280</name>
</gene>
<feature type="active site" description="Charge relay system" evidence="5">
    <location>
        <position position="71"/>
    </location>
</feature>
<dbReference type="PANTHER" id="PTHR43399:SF4">
    <property type="entry name" value="CELL WALL-ASSOCIATED PROTEASE"/>
    <property type="match status" value="1"/>
</dbReference>
<evidence type="ECO:0000313" key="7">
    <source>
        <dbReference type="EMBL" id="MFC5988355.1"/>
    </source>
</evidence>
<feature type="active site" description="Charge relay system" evidence="5">
    <location>
        <position position="210"/>
    </location>
</feature>
<organism evidence="7 8">
    <name type="scientific">Marinicrinis lubricantis</name>
    <dbReference type="NCBI Taxonomy" id="2086470"/>
    <lineage>
        <taxon>Bacteria</taxon>
        <taxon>Bacillati</taxon>
        <taxon>Bacillota</taxon>
        <taxon>Bacilli</taxon>
        <taxon>Bacillales</taxon>
        <taxon>Paenibacillaceae</taxon>
    </lineage>
</organism>
<evidence type="ECO:0000256" key="2">
    <source>
        <dbReference type="ARBA" id="ARBA00022670"/>
    </source>
</evidence>
<dbReference type="InterPro" id="IPR051048">
    <property type="entry name" value="Peptidase_S8/S53_subtilisin"/>
</dbReference>
<accession>A0ABW1ITC7</accession>
<comment type="caution">
    <text evidence="7">The sequence shown here is derived from an EMBL/GenBank/DDBJ whole genome shotgun (WGS) entry which is preliminary data.</text>
</comment>
<dbReference type="Proteomes" id="UP001596250">
    <property type="component" value="Unassembled WGS sequence"/>
</dbReference>
<dbReference type="InterPro" id="IPR015500">
    <property type="entry name" value="Peptidase_S8_subtilisin-rel"/>
</dbReference>
<dbReference type="PRINTS" id="PR00723">
    <property type="entry name" value="SUBTILISIN"/>
</dbReference>
<dbReference type="Pfam" id="PF00082">
    <property type="entry name" value="Peptidase_S8"/>
    <property type="match status" value="1"/>
</dbReference>
<feature type="active site" description="Charge relay system" evidence="5">
    <location>
        <position position="38"/>
    </location>
</feature>
<dbReference type="Gene3D" id="3.40.50.200">
    <property type="entry name" value="Peptidase S8/S53 domain"/>
    <property type="match status" value="1"/>
</dbReference>
<dbReference type="PANTHER" id="PTHR43399">
    <property type="entry name" value="SUBTILISIN-RELATED"/>
    <property type="match status" value="1"/>
</dbReference>
<keyword evidence="8" id="KW-1185">Reference proteome</keyword>
<evidence type="ECO:0000256" key="1">
    <source>
        <dbReference type="ARBA" id="ARBA00011073"/>
    </source>
</evidence>
<dbReference type="EMBL" id="JBHSQV010000180">
    <property type="protein sequence ID" value="MFC5988355.1"/>
    <property type="molecule type" value="Genomic_DNA"/>
</dbReference>
<proteinExistence type="inferred from homology"/>
<comment type="similarity">
    <text evidence="1 5">Belongs to the peptidase S8 family.</text>
</comment>
<evidence type="ECO:0000256" key="4">
    <source>
        <dbReference type="ARBA" id="ARBA00022825"/>
    </source>
</evidence>
<dbReference type="PROSITE" id="PS00136">
    <property type="entry name" value="SUBTILASE_ASP"/>
    <property type="match status" value="1"/>
</dbReference>
<protein>
    <submittedName>
        <fullName evidence="7">S8 family serine peptidase</fullName>
    </submittedName>
</protein>
<evidence type="ECO:0000259" key="6">
    <source>
        <dbReference type="Pfam" id="PF00082"/>
    </source>
</evidence>
<evidence type="ECO:0000313" key="8">
    <source>
        <dbReference type="Proteomes" id="UP001596250"/>
    </source>
</evidence>
<dbReference type="InterPro" id="IPR000209">
    <property type="entry name" value="Peptidase_S8/S53_dom"/>
</dbReference>
<dbReference type="InterPro" id="IPR036852">
    <property type="entry name" value="Peptidase_S8/S53_dom_sf"/>
</dbReference>
<name>A0ABW1ITC7_9BACL</name>
<evidence type="ECO:0000256" key="3">
    <source>
        <dbReference type="ARBA" id="ARBA00022801"/>
    </source>
</evidence>
<sequence>MKWMMRTTAAMVLLISYIMVYAGCANFNREEVIVAVLDTGVDSEHPLLRGKVIQGWDFADQDRDSSDDDGHGTHVAGIILEKAPNAKILSVRVIKNDDVMNTGLAILYAITQGADIVNMSFVEPYHPFTEMAIQYGKSKGVVFVASSGNQNQDKVLYPAKYDEVISVTATDESLHYVYGNYGRTVNFAAPGMNIRSASLDGGYLNMTGTSMSAAYMSGVMAYLKSMYPSMGSEDLEDYLNTASITRNDLVLYASHETMHRPFKVIDYEQVQRLVRMELASGSESVEPAAALRSEMQSIDSYNRMPTIVEMSSDHLEGSANSEPYRTE</sequence>
<evidence type="ECO:0000256" key="5">
    <source>
        <dbReference type="PROSITE-ProRule" id="PRU01240"/>
    </source>
</evidence>
<keyword evidence="2 5" id="KW-0645">Protease</keyword>
<dbReference type="InterPro" id="IPR023827">
    <property type="entry name" value="Peptidase_S8_Asp-AS"/>
</dbReference>
<keyword evidence="3 5" id="KW-0378">Hydrolase</keyword>
<reference evidence="8" key="1">
    <citation type="journal article" date="2019" name="Int. J. Syst. Evol. Microbiol.">
        <title>The Global Catalogue of Microorganisms (GCM) 10K type strain sequencing project: providing services to taxonomists for standard genome sequencing and annotation.</title>
        <authorList>
            <consortium name="The Broad Institute Genomics Platform"/>
            <consortium name="The Broad Institute Genome Sequencing Center for Infectious Disease"/>
            <person name="Wu L."/>
            <person name="Ma J."/>
        </authorList>
    </citation>
    <scope>NUCLEOTIDE SEQUENCE [LARGE SCALE GENOMIC DNA]</scope>
    <source>
        <strain evidence="8">CCM 8749</strain>
    </source>
</reference>
<dbReference type="SUPFAM" id="SSF52743">
    <property type="entry name" value="Subtilisin-like"/>
    <property type="match status" value="1"/>
</dbReference>
<dbReference type="RefSeq" id="WP_379895823.1">
    <property type="nucleotide sequence ID" value="NZ_CBCSCT010000016.1"/>
</dbReference>
<feature type="domain" description="Peptidase S8/S53" evidence="6">
    <location>
        <begin position="31"/>
        <end position="243"/>
    </location>
</feature>
<dbReference type="PROSITE" id="PS51892">
    <property type="entry name" value="SUBTILASE"/>
    <property type="match status" value="1"/>
</dbReference>